<evidence type="ECO:0000256" key="4">
    <source>
        <dbReference type="ARBA" id="ARBA00023065"/>
    </source>
</evidence>
<evidence type="ECO:0000313" key="7">
    <source>
        <dbReference type="EMBL" id="KAJ7952099.1"/>
    </source>
</evidence>
<evidence type="ECO:0000256" key="1">
    <source>
        <dbReference type="ARBA" id="ARBA00022448"/>
    </source>
</evidence>
<dbReference type="Pfam" id="PF23256">
    <property type="entry name" value="CHX17_2nd"/>
    <property type="match status" value="1"/>
</dbReference>
<keyword evidence="2" id="KW-0633">Potassium transport</keyword>
<dbReference type="PANTHER" id="PTHR32468:SF144">
    <property type="entry name" value="CATION_H(+) ANTIPORTER 17"/>
    <property type="match status" value="1"/>
</dbReference>
<name>A0AAD7L5S4_QUISA</name>
<dbReference type="InterPro" id="IPR057290">
    <property type="entry name" value="CHX17_C"/>
</dbReference>
<dbReference type="InterPro" id="IPR050794">
    <property type="entry name" value="CPA2_transporter"/>
</dbReference>
<proteinExistence type="predicted"/>
<feature type="domain" description="Cation/H(+) antiporter central" evidence="5">
    <location>
        <begin position="2"/>
        <end position="132"/>
    </location>
</feature>
<organism evidence="7 8">
    <name type="scientific">Quillaja saponaria</name>
    <name type="common">Soap bark tree</name>
    <dbReference type="NCBI Taxonomy" id="32244"/>
    <lineage>
        <taxon>Eukaryota</taxon>
        <taxon>Viridiplantae</taxon>
        <taxon>Streptophyta</taxon>
        <taxon>Embryophyta</taxon>
        <taxon>Tracheophyta</taxon>
        <taxon>Spermatophyta</taxon>
        <taxon>Magnoliopsida</taxon>
        <taxon>eudicotyledons</taxon>
        <taxon>Gunneridae</taxon>
        <taxon>Pentapetalae</taxon>
        <taxon>rosids</taxon>
        <taxon>fabids</taxon>
        <taxon>Fabales</taxon>
        <taxon>Quillajaceae</taxon>
        <taxon>Quillaja</taxon>
    </lineage>
</organism>
<dbReference type="AlphaFoldDB" id="A0AAD7L5S4"/>
<protein>
    <submittedName>
        <fullName evidence="7">Cation/H(+) antiporter like</fullName>
    </submittedName>
</protein>
<dbReference type="GO" id="GO:0006813">
    <property type="term" value="P:potassium ion transport"/>
    <property type="evidence" value="ECO:0007669"/>
    <property type="project" value="UniProtKB-KW"/>
</dbReference>
<dbReference type="Gene3D" id="3.40.50.12370">
    <property type="match status" value="1"/>
</dbReference>
<feature type="domain" description="Cation/H(+) antiporter C-terminal" evidence="6">
    <location>
        <begin position="136"/>
        <end position="288"/>
    </location>
</feature>
<sequence>MELTERSSAILMVHKARKNGLPFWNKRQQSDGDQIVVAFEAFQQLSRVSIRPMTAISAMLDIHEDICSCAERKRAAMIILPFHKHQRFDGTLETTRTEFRLVNRRVLEHAPCSVGILVDRGLGGSTHVSARNFSSEITVLFFGGRDDHEAVSYGLRMSEHPGINLTIVQFLAISDIPGDVVSINVNYISNTLVGSSDETFVAEIKQKISNNSSIKFEEKAIQSAAEIVDVVRLFSRCNLFVVGRMQEGQVTGALNMKGDCPELGPVGNLLTSPDFSTSASVLVVQQYNEQKNLNKVSSKVVVLSEEDSETE</sequence>
<dbReference type="InterPro" id="IPR057291">
    <property type="entry name" value="CHX17_2nd"/>
</dbReference>
<dbReference type="KEGG" id="qsa:O6P43_024001"/>
<evidence type="ECO:0000256" key="2">
    <source>
        <dbReference type="ARBA" id="ARBA00022538"/>
    </source>
</evidence>
<comment type="caution">
    <text evidence="7">The sequence shown here is derived from an EMBL/GenBank/DDBJ whole genome shotgun (WGS) entry which is preliminary data.</text>
</comment>
<accession>A0AAD7L5S4</accession>
<dbReference type="GO" id="GO:0098662">
    <property type="term" value="P:inorganic cation transmembrane transport"/>
    <property type="evidence" value="ECO:0007669"/>
    <property type="project" value="TreeGrafter"/>
</dbReference>
<evidence type="ECO:0000256" key="3">
    <source>
        <dbReference type="ARBA" id="ARBA00022958"/>
    </source>
</evidence>
<gene>
    <name evidence="7" type="ORF">O6P43_024001</name>
</gene>
<keyword evidence="8" id="KW-1185">Reference proteome</keyword>
<evidence type="ECO:0000259" key="6">
    <source>
        <dbReference type="Pfam" id="PF23259"/>
    </source>
</evidence>
<evidence type="ECO:0000313" key="8">
    <source>
        <dbReference type="Proteomes" id="UP001163823"/>
    </source>
</evidence>
<keyword evidence="1" id="KW-0813">Transport</keyword>
<reference evidence="7" key="1">
    <citation type="journal article" date="2023" name="Science">
        <title>Elucidation of the pathway for biosynthesis of saponin adjuvants from the soapbark tree.</title>
        <authorList>
            <person name="Reed J."/>
            <person name="Orme A."/>
            <person name="El-Demerdash A."/>
            <person name="Owen C."/>
            <person name="Martin L.B.B."/>
            <person name="Misra R.C."/>
            <person name="Kikuchi S."/>
            <person name="Rejzek M."/>
            <person name="Martin A.C."/>
            <person name="Harkess A."/>
            <person name="Leebens-Mack J."/>
            <person name="Louveau T."/>
            <person name="Stephenson M.J."/>
            <person name="Osbourn A."/>
        </authorList>
    </citation>
    <scope>NUCLEOTIDE SEQUENCE</scope>
    <source>
        <strain evidence="7">S10</strain>
    </source>
</reference>
<keyword evidence="3" id="KW-0630">Potassium</keyword>
<dbReference type="PANTHER" id="PTHR32468">
    <property type="entry name" value="CATION/H + ANTIPORTER"/>
    <property type="match status" value="1"/>
</dbReference>
<evidence type="ECO:0000259" key="5">
    <source>
        <dbReference type="Pfam" id="PF23256"/>
    </source>
</evidence>
<keyword evidence="4" id="KW-0406">Ion transport</keyword>
<dbReference type="EMBL" id="JARAOO010000010">
    <property type="protein sequence ID" value="KAJ7952099.1"/>
    <property type="molecule type" value="Genomic_DNA"/>
</dbReference>
<dbReference type="GO" id="GO:0006885">
    <property type="term" value="P:regulation of pH"/>
    <property type="evidence" value="ECO:0007669"/>
    <property type="project" value="TreeGrafter"/>
</dbReference>
<dbReference type="GO" id="GO:0012505">
    <property type="term" value="C:endomembrane system"/>
    <property type="evidence" value="ECO:0007669"/>
    <property type="project" value="TreeGrafter"/>
</dbReference>
<dbReference type="Proteomes" id="UP001163823">
    <property type="component" value="Chromosome 10"/>
</dbReference>
<dbReference type="Pfam" id="PF23259">
    <property type="entry name" value="CHX17_C"/>
    <property type="match status" value="1"/>
</dbReference>